<dbReference type="Proteomes" id="UP001166286">
    <property type="component" value="Unassembled WGS sequence"/>
</dbReference>
<keyword evidence="4" id="KW-1185">Reference proteome</keyword>
<evidence type="ECO:0000313" key="3">
    <source>
        <dbReference type="EMBL" id="KAK0510323.1"/>
    </source>
</evidence>
<reference evidence="3" key="1">
    <citation type="submission" date="2023-03" db="EMBL/GenBank/DDBJ databases">
        <title>Complete genome of Cladonia borealis.</title>
        <authorList>
            <person name="Park H."/>
        </authorList>
    </citation>
    <scope>NUCLEOTIDE SEQUENCE</scope>
    <source>
        <strain evidence="3">ANT050790</strain>
    </source>
</reference>
<feature type="region of interest" description="Disordered" evidence="1">
    <location>
        <begin position="446"/>
        <end position="493"/>
    </location>
</feature>
<dbReference type="AlphaFoldDB" id="A0AA39QZ14"/>
<protein>
    <submittedName>
        <fullName evidence="3">Uncharacterized protein</fullName>
    </submittedName>
</protein>
<feature type="signal peptide" evidence="2">
    <location>
        <begin position="1"/>
        <end position="24"/>
    </location>
</feature>
<evidence type="ECO:0000256" key="2">
    <source>
        <dbReference type="SAM" id="SignalP"/>
    </source>
</evidence>
<name>A0AA39QZ14_9LECA</name>
<comment type="caution">
    <text evidence="3">The sequence shown here is derived from an EMBL/GenBank/DDBJ whole genome shotgun (WGS) entry which is preliminary data.</text>
</comment>
<sequence>MRSMIKAISLIATTTLWIAPAAVAVPVQPILAAPQPDLTNGLHALFKNPGLGVELELTTLTYTSTKREWKEIDTAEKEKLKGARLIPTGFAGGPQTNWKVTAEISPANLMTEIIVDGRNNKVRDDDGAASRLIGQEIVQYMSDWWAFCRDENEKSEKSHATVDPDPAGTNPWEVQWRQPIAQAAFQPQVTAAMPMEGVLQVLKDGKAQVDSDVLINKGQAYNQKIIVVTEDSFQSFGRIRRIDINDEFLGFFSLLISYCVAASEGEAAHGPKRGLNLMPRTNFLTMYNTFAQAKLRNQFLLGTSLYDIVDVIAKLEPGRNLDIAKMKFKWIPQDLRNPIDETWPGKDDDMKSGELTVKKFLDTLQPLPPNAPQLDLLMLMDRMVRHGQIGGYGAQMEGVYDSTNRPAPIFEFRDLANVDGIGLAERLAQFNQQVVHLHKKATHPTLDQQQAGQENNAKSGHQDQKLKSTESMPPPAKQHNCESETEADKPGQVITRPKDQSWWLLSFIHHCSGHSNWVSVNL</sequence>
<keyword evidence="2" id="KW-0732">Signal</keyword>
<evidence type="ECO:0000313" key="4">
    <source>
        <dbReference type="Proteomes" id="UP001166286"/>
    </source>
</evidence>
<accession>A0AA39QZ14</accession>
<feature type="compositionally biased region" description="Basic and acidic residues" evidence="1">
    <location>
        <begin position="479"/>
        <end position="489"/>
    </location>
</feature>
<dbReference type="EMBL" id="JAFEKC020000017">
    <property type="protein sequence ID" value="KAK0510323.1"/>
    <property type="molecule type" value="Genomic_DNA"/>
</dbReference>
<evidence type="ECO:0000256" key="1">
    <source>
        <dbReference type="SAM" id="MobiDB-lite"/>
    </source>
</evidence>
<feature type="chain" id="PRO_5041467315" evidence="2">
    <location>
        <begin position="25"/>
        <end position="522"/>
    </location>
</feature>
<feature type="compositionally biased region" description="Polar residues" evidence="1">
    <location>
        <begin position="446"/>
        <end position="459"/>
    </location>
</feature>
<proteinExistence type="predicted"/>
<gene>
    <name evidence="3" type="ORF">JMJ35_007717</name>
</gene>
<organism evidence="3 4">
    <name type="scientific">Cladonia borealis</name>
    <dbReference type="NCBI Taxonomy" id="184061"/>
    <lineage>
        <taxon>Eukaryota</taxon>
        <taxon>Fungi</taxon>
        <taxon>Dikarya</taxon>
        <taxon>Ascomycota</taxon>
        <taxon>Pezizomycotina</taxon>
        <taxon>Lecanoromycetes</taxon>
        <taxon>OSLEUM clade</taxon>
        <taxon>Lecanoromycetidae</taxon>
        <taxon>Lecanorales</taxon>
        <taxon>Lecanorineae</taxon>
        <taxon>Cladoniaceae</taxon>
        <taxon>Cladonia</taxon>
    </lineage>
</organism>